<feature type="region of interest" description="Disordered" evidence="1">
    <location>
        <begin position="68"/>
        <end position="98"/>
    </location>
</feature>
<evidence type="ECO:0000256" key="1">
    <source>
        <dbReference type="SAM" id="MobiDB-lite"/>
    </source>
</evidence>
<gene>
    <name evidence="2" type="ORF">E2C01_000675</name>
</gene>
<organism evidence="2 3">
    <name type="scientific">Portunus trituberculatus</name>
    <name type="common">Swimming crab</name>
    <name type="synonym">Neptunus trituberculatus</name>
    <dbReference type="NCBI Taxonomy" id="210409"/>
    <lineage>
        <taxon>Eukaryota</taxon>
        <taxon>Metazoa</taxon>
        <taxon>Ecdysozoa</taxon>
        <taxon>Arthropoda</taxon>
        <taxon>Crustacea</taxon>
        <taxon>Multicrustacea</taxon>
        <taxon>Malacostraca</taxon>
        <taxon>Eumalacostraca</taxon>
        <taxon>Eucarida</taxon>
        <taxon>Decapoda</taxon>
        <taxon>Pleocyemata</taxon>
        <taxon>Brachyura</taxon>
        <taxon>Eubrachyura</taxon>
        <taxon>Portunoidea</taxon>
        <taxon>Portunidae</taxon>
        <taxon>Portuninae</taxon>
        <taxon>Portunus</taxon>
    </lineage>
</organism>
<protein>
    <submittedName>
        <fullName evidence="2">Uncharacterized protein</fullName>
    </submittedName>
</protein>
<evidence type="ECO:0000313" key="2">
    <source>
        <dbReference type="EMBL" id="MPC08101.1"/>
    </source>
</evidence>
<evidence type="ECO:0000313" key="3">
    <source>
        <dbReference type="Proteomes" id="UP000324222"/>
    </source>
</evidence>
<reference evidence="2 3" key="1">
    <citation type="submission" date="2019-05" db="EMBL/GenBank/DDBJ databases">
        <title>Another draft genome of Portunus trituberculatus and its Hox gene families provides insights of decapod evolution.</title>
        <authorList>
            <person name="Jeong J.-H."/>
            <person name="Song I."/>
            <person name="Kim S."/>
            <person name="Choi T."/>
            <person name="Kim D."/>
            <person name="Ryu S."/>
            <person name="Kim W."/>
        </authorList>
    </citation>
    <scope>NUCLEOTIDE SEQUENCE [LARGE SCALE GENOMIC DNA]</scope>
    <source>
        <tissue evidence="2">Muscle</tissue>
    </source>
</reference>
<sequence>MLLSAREIHEAQYQWTPGMYVTTLRMPCDQPSLHRNPQLHLGMLEAACAKDMCQCVCKGCVRTTTLRDEALPQTPPTSTSCPAAAGASPHTPQAVTQA</sequence>
<dbReference type="Proteomes" id="UP000324222">
    <property type="component" value="Unassembled WGS sequence"/>
</dbReference>
<dbReference type="AlphaFoldDB" id="A0A5B7CH73"/>
<name>A0A5B7CH73_PORTR</name>
<comment type="caution">
    <text evidence="2">The sequence shown here is derived from an EMBL/GenBank/DDBJ whole genome shotgun (WGS) entry which is preliminary data.</text>
</comment>
<dbReference type="EMBL" id="VSRR010000017">
    <property type="protein sequence ID" value="MPC08101.1"/>
    <property type="molecule type" value="Genomic_DNA"/>
</dbReference>
<proteinExistence type="predicted"/>
<keyword evidence="3" id="KW-1185">Reference proteome</keyword>
<accession>A0A5B7CH73</accession>